<dbReference type="AlphaFoldDB" id="A0A486XUR2"/>
<organism evidence="1">
    <name type="scientific">Rheinheimera sp. BAL341</name>
    <dbReference type="NCBI Taxonomy" id="1708203"/>
    <lineage>
        <taxon>Bacteria</taxon>
        <taxon>Pseudomonadati</taxon>
        <taxon>Pseudomonadota</taxon>
        <taxon>Gammaproteobacteria</taxon>
        <taxon>Chromatiales</taxon>
        <taxon>Chromatiaceae</taxon>
        <taxon>Rheinheimera</taxon>
    </lineage>
</organism>
<gene>
    <name evidence="1" type="ORF">BAL341_3097</name>
</gene>
<evidence type="ECO:0000313" key="1">
    <source>
        <dbReference type="EMBL" id="VHO06036.1"/>
    </source>
</evidence>
<dbReference type="EMBL" id="CAAJGR010000021">
    <property type="protein sequence ID" value="VHO06036.1"/>
    <property type="molecule type" value="Genomic_DNA"/>
</dbReference>
<protein>
    <submittedName>
        <fullName evidence="1">Uncharacterized protein</fullName>
    </submittedName>
</protein>
<proteinExistence type="predicted"/>
<name>A0A486XUR2_9GAMM</name>
<reference evidence="1" key="1">
    <citation type="submission" date="2019-04" db="EMBL/GenBank/DDBJ databases">
        <authorList>
            <person name="Brambilla D."/>
        </authorList>
    </citation>
    <scope>NUCLEOTIDE SEQUENCE</scope>
    <source>
        <strain evidence="1">BAL1</strain>
    </source>
</reference>
<sequence>MSEYQYYRFECLDGFLDSRQRHALRQISSRAEITATSFQVYYHYSGLRAEPCDVVLDNFDIGFYYADWGSINAYIKLPAGTLPDELLQVTAYCFSVYETDLWQMLVFSTEEYDDYLDDEQAADFFQHLASLRSELVQGDWRLLYFVWLKELDCNDELAAVPLIHFDFNNLSNSQLAFAALFDIPLPLVKALALTLAANPGHQPKQSQLHIDVWLSQLTEQEKDNLLQVMFEQGQLTRQQALGMTSKAQVKRETYQHWLSAELIAPYIEQAAALFKQEQAAALAQKQAKEKADKEAQLTQIYQQREHFWQQSQAQANRACASGYDQAARYLHQLVEAYQLKGQTEEFVRRFKRFIASNASRKALLKRLQNI</sequence>
<accession>A0A486XUR2</accession>